<dbReference type="SMART" id="SM00249">
    <property type="entry name" value="PHD"/>
    <property type="match status" value="1"/>
</dbReference>
<dbReference type="PROSITE" id="PS01359">
    <property type="entry name" value="ZF_PHD_1"/>
    <property type="match status" value="1"/>
</dbReference>
<evidence type="ECO:0000256" key="18">
    <source>
        <dbReference type="ARBA" id="ARBA00047915"/>
    </source>
</evidence>
<accession>A0A511KFD9</accession>
<evidence type="ECO:0000256" key="10">
    <source>
        <dbReference type="ARBA" id="ARBA00022853"/>
    </source>
</evidence>
<dbReference type="PANTHER" id="PTHR23123">
    <property type="entry name" value="PHD/F-BOX CONTAINING PROTEIN"/>
    <property type="match status" value="1"/>
</dbReference>
<evidence type="ECO:0000256" key="5">
    <source>
        <dbReference type="ARBA" id="ARBA00013246"/>
    </source>
</evidence>
<dbReference type="InterPro" id="IPR003347">
    <property type="entry name" value="JmjC_dom"/>
</dbReference>
<keyword evidence="21" id="KW-1133">Transmembrane helix</keyword>
<dbReference type="SMART" id="SM00558">
    <property type="entry name" value="JmjC"/>
    <property type="match status" value="1"/>
</dbReference>
<keyword evidence="16" id="KW-0539">Nucleus</keyword>
<feature type="domain" description="PHD-type" evidence="22">
    <location>
        <begin position="496"/>
        <end position="543"/>
    </location>
</feature>
<evidence type="ECO:0000256" key="2">
    <source>
        <dbReference type="ARBA" id="ARBA00003909"/>
    </source>
</evidence>
<feature type="region of interest" description="Disordered" evidence="20">
    <location>
        <begin position="351"/>
        <end position="370"/>
    </location>
</feature>
<keyword evidence="10" id="KW-0156">Chromatin regulator</keyword>
<evidence type="ECO:0000256" key="20">
    <source>
        <dbReference type="SAM" id="MobiDB-lite"/>
    </source>
</evidence>
<comment type="cofactor">
    <cofactor evidence="1">
        <name>Fe(2+)</name>
        <dbReference type="ChEBI" id="CHEBI:29033"/>
    </cofactor>
</comment>
<dbReference type="GO" id="GO:0008270">
    <property type="term" value="F:zinc ion binding"/>
    <property type="evidence" value="ECO:0007669"/>
    <property type="project" value="UniProtKB-KW"/>
</dbReference>
<feature type="region of interest" description="Disordered" evidence="20">
    <location>
        <begin position="1220"/>
        <end position="1244"/>
    </location>
</feature>
<feature type="region of interest" description="Disordered" evidence="20">
    <location>
        <begin position="1182"/>
        <end position="1201"/>
    </location>
</feature>
<keyword evidence="21" id="KW-0472">Membrane</keyword>
<comment type="catalytic activity">
    <reaction evidence="18">
        <text>N(6),N(6)-dimethyl-L-lysyl(36)-[histone H3] + 2 2-oxoglutarate + 2 O2 = L-lysyl(36)-[histone H3] + 2 formaldehyde + 2 succinate + 2 CO2</text>
        <dbReference type="Rhea" id="RHEA:42032"/>
        <dbReference type="Rhea" id="RHEA-COMP:9785"/>
        <dbReference type="Rhea" id="RHEA-COMP:9787"/>
        <dbReference type="ChEBI" id="CHEBI:15379"/>
        <dbReference type="ChEBI" id="CHEBI:16526"/>
        <dbReference type="ChEBI" id="CHEBI:16810"/>
        <dbReference type="ChEBI" id="CHEBI:16842"/>
        <dbReference type="ChEBI" id="CHEBI:29969"/>
        <dbReference type="ChEBI" id="CHEBI:30031"/>
        <dbReference type="ChEBI" id="CHEBI:61976"/>
        <dbReference type="EC" id="1.14.11.27"/>
    </reaction>
</comment>
<dbReference type="InterPro" id="IPR001965">
    <property type="entry name" value="Znf_PHD"/>
</dbReference>
<evidence type="ECO:0000256" key="17">
    <source>
        <dbReference type="ARBA" id="ARBA00031083"/>
    </source>
</evidence>
<feature type="compositionally biased region" description="Basic and acidic residues" evidence="20">
    <location>
        <begin position="474"/>
        <end position="483"/>
    </location>
</feature>
<dbReference type="GO" id="GO:0005634">
    <property type="term" value="C:nucleus"/>
    <property type="evidence" value="ECO:0007669"/>
    <property type="project" value="UniProtKB-SubCell"/>
</dbReference>
<dbReference type="EMBL" id="BJWK01000004">
    <property type="protein sequence ID" value="GEM08124.1"/>
    <property type="molecule type" value="Genomic_DNA"/>
</dbReference>
<dbReference type="Pfam" id="PF17811">
    <property type="entry name" value="JHD"/>
    <property type="match status" value="1"/>
</dbReference>
<feature type="transmembrane region" description="Helical" evidence="21">
    <location>
        <begin position="263"/>
        <end position="281"/>
    </location>
</feature>
<evidence type="ECO:0000256" key="16">
    <source>
        <dbReference type="ARBA" id="ARBA00023242"/>
    </source>
</evidence>
<dbReference type="Pfam" id="PF02373">
    <property type="entry name" value="JmjC"/>
    <property type="match status" value="1"/>
</dbReference>
<feature type="transmembrane region" description="Helical" evidence="21">
    <location>
        <begin position="183"/>
        <end position="202"/>
    </location>
</feature>
<feature type="transmembrane region" description="Helical" evidence="21">
    <location>
        <begin position="234"/>
        <end position="251"/>
    </location>
</feature>
<dbReference type="Gene3D" id="3.30.40.10">
    <property type="entry name" value="Zinc/RING finger domain, C3HC4 (zinc finger)"/>
    <property type="match status" value="1"/>
</dbReference>
<feature type="compositionally biased region" description="Low complexity" evidence="20">
    <location>
        <begin position="628"/>
        <end position="648"/>
    </location>
</feature>
<comment type="similarity">
    <text evidence="4">Belongs to the JHDM1 histone demethylase family.</text>
</comment>
<evidence type="ECO:0000256" key="15">
    <source>
        <dbReference type="ARBA" id="ARBA00023163"/>
    </source>
</evidence>
<comment type="caution">
    <text evidence="24">The sequence shown here is derived from an EMBL/GenBank/DDBJ whole genome shotgun (WGS) entry which is preliminary data.</text>
</comment>
<evidence type="ECO:0000256" key="8">
    <source>
        <dbReference type="ARBA" id="ARBA00022771"/>
    </source>
</evidence>
<dbReference type="Gene3D" id="2.60.120.650">
    <property type="entry name" value="Cupin"/>
    <property type="match status" value="1"/>
</dbReference>
<feature type="compositionally biased region" description="Pro residues" evidence="20">
    <location>
        <begin position="584"/>
        <end position="598"/>
    </location>
</feature>
<dbReference type="EC" id="1.14.11.27" evidence="5"/>
<evidence type="ECO:0000256" key="21">
    <source>
        <dbReference type="SAM" id="Phobius"/>
    </source>
</evidence>
<gene>
    <name evidence="24" type="ORF">Rt10032_c04g2141</name>
</gene>
<evidence type="ECO:0000256" key="9">
    <source>
        <dbReference type="ARBA" id="ARBA00022833"/>
    </source>
</evidence>
<dbReference type="SUPFAM" id="SSF51197">
    <property type="entry name" value="Clavaminate synthase-like"/>
    <property type="match status" value="1"/>
</dbReference>
<dbReference type="PROSITE" id="PS50016">
    <property type="entry name" value="ZF_PHD_2"/>
    <property type="match status" value="1"/>
</dbReference>
<dbReference type="SUPFAM" id="SSF57903">
    <property type="entry name" value="FYVE/PHD zinc finger"/>
    <property type="match status" value="1"/>
</dbReference>
<feature type="compositionally biased region" description="Basic residues" evidence="20">
    <location>
        <begin position="445"/>
        <end position="462"/>
    </location>
</feature>
<keyword evidence="7" id="KW-0479">Metal-binding</keyword>
<comment type="subcellular location">
    <subcellularLocation>
        <location evidence="3">Nucleus</location>
    </subcellularLocation>
</comment>
<protein>
    <recommendedName>
        <fullName evidence="6">JmjC domain-containing histone demethylation protein 1</fullName>
        <ecNumber evidence="5">1.14.11.27</ecNumber>
    </recommendedName>
    <alternativeName>
        <fullName evidence="17">[Histone-H3]-lysine-36 demethylase 1</fullName>
    </alternativeName>
</protein>
<evidence type="ECO:0000256" key="7">
    <source>
        <dbReference type="ARBA" id="ARBA00022723"/>
    </source>
</evidence>
<evidence type="ECO:0000259" key="22">
    <source>
        <dbReference type="PROSITE" id="PS50016"/>
    </source>
</evidence>
<comment type="function">
    <text evidence="2">Histone demethylase that specifically demethylates 'Lys-36' of histone H3, thereby playing a central role in histone code.</text>
</comment>
<evidence type="ECO:0000256" key="14">
    <source>
        <dbReference type="ARBA" id="ARBA00023015"/>
    </source>
</evidence>
<keyword evidence="21" id="KW-0812">Transmembrane</keyword>
<evidence type="ECO:0000256" key="12">
    <source>
        <dbReference type="ARBA" id="ARBA00023002"/>
    </source>
</evidence>
<dbReference type="InterPro" id="IPR011011">
    <property type="entry name" value="Znf_FYVE_PHD"/>
</dbReference>
<sequence length="1409" mass="150768">MAFLSKPTILFISLNVLRLLSVVAICLVFAGEIYIINRRVSHDDIKGMHAVAAASSSATPPSTTASIRITRRSAIVKPLSASSTAEDALAASAGPTSRPVRFAKAHRPLQRRLAQNDDLDKREHITSSIAAVTAGKKATSMAASPTATSINSPVSPSMPATADVAQSCSYVGRTSIPKGAGGALFSTLERIFAALILLLSLISELPPPFPPLSRAARLLARFWAAFFPPFGEEYGVGVLGAVQVFIACQVLSHWTTGWVQVSAWLLFLVGIFNFLAGLAFGSRLTVLRSLSQDSTTPSAKRRLRLAAEPRSPSIYVEHDNGVAHSHAYEQFGAAPSASKADKPKRHSFLPFKAGAKKSASRNGPNGIVISGPMMAQKQASAGGAGVSLPPPVYQLGRPEAGRTTAASRRASQRTQPDSPSSDIARPPRRAAVSNSPYASKEGSGKGKHKTQSPLKGHGKRPSKPAPPVKRARKDRGAGKKQAESDDDGVAEDGEAQAVCAACQKAGKNAIWVACDGCEKSYHRSCISRIGKDDKWICSTCSATSLASPASPPPEPAATTNSSTQKDATDTRASSPLSSVSSSPGPEPKPPPVVEPAPPAVVESHAPEPAPPPTRVELPAPAQPVASTSSLPAPSAPPSSSQLQSQPALRKSSRTTRAKGIDYANLDQHLPASVDRWISTISARETSGGIVDGFSKGGFRKFTDGKELGAREVEEWIYGIGEGPEEGGLGKGGEGMTEPFVVERPEGLGMEMPPPSTTVKDVAELVGPSTPLEVIDCASQSSLSNWTLGQWAMYYEDPQRDKIRNVISLEVSESQLGRMVRAPELVRQLDWVDNVWPDDMKIPGQYPRVQKYCLMSVERCWTDWHVDFAGSSVFYHVLRGGKTFFFIRPTPANLAAYEKWSGSSEQQEQTWLGDMVDKVYRVDLKEGNTAFIPTGWIHAVYTPADSLVIGGNFVHSLNISTQLEVYRIEIATRVPRKFRFPFFVKLLWLVALHYHTLLSSPPDPLPVDLRSPRVFAGLKDLSSFLIEQTTRFAKGANVSNERRKIARENVPWSKVPDPVFLSREFRKAVLKARGEPFDAECFLPHVAHVDEPVPNGAGAKRKADSLEPDAQAALAAKAKVRRTSNGVAPPYGPANGASGDGAIIGRQAIPVVSVLRREERIDPRGSAKKGALLADVKESRSTQSVVRRWDHDPLDPSGKSGPVVETRTVITIVERVKFPSAGSRPYQPYAPPTASPSYQSNGIGPPAPPSITAVPGSAAAMTHHPANLQTQNAAPYPPYGFPYNYTLTDSNGYALGTAPPPQYQYSTADAQPHQYANQPQQSNWNLSSYRSATLPPPPPTQQPTYQSQLATPPHLPPLPSLPSSSMPPPPLPHPKAPHSAAPSATRLPPPPFSAIPGAAMLNGHGAATQQ</sequence>
<evidence type="ECO:0000256" key="1">
    <source>
        <dbReference type="ARBA" id="ARBA00001954"/>
    </source>
</evidence>
<proteinExistence type="inferred from homology"/>
<keyword evidence="13" id="KW-0408">Iron</keyword>
<keyword evidence="14" id="KW-0805">Transcription regulation</keyword>
<keyword evidence="9" id="KW-0862">Zinc</keyword>
<evidence type="ECO:0000256" key="13">
    <source>
        <dbReference type="ARBA" id="ARBA00023004"/>
    </source>
</evidence>
<evidence type="ECO:0000259" key="23">
    <source>
        <dbReference type="PROSITE" id="PS51184"/>
    </source>
</evidence>
<feature type="compositionally biased region" description="Pro residues" evidence="20">
    <location>
        <begin position="1352"/>
        <end position="1373"/>
    </location>
</feature>
<feature type="compositionally biased region" description="Low complexity" evidence="20">
    <location>
        <begin position="402"/>
        <end position="415"/>
    </location>
</feature>
<feature type="region of interest" description="Disordered" evidence="20">
    <location>
        <begin position="543"/>
        <end position="655"/>
    </location>
</feature>
<reference evidence="24 25" key="1">
    <citation type="submission" date="2019-07" db="EMBL/GenBank/DDBJ databases">
        <title>Rhodotorula toruloides NBRC10032 genome sequencing.</title>
        <authorList>
            <person name="Shida Y."/>
            <person name="Takaku H."/>
            <person name="Ogasawara W."/>
            <person name="Mori K."/>
        </authorList>
    </citation>
    <scope>NUCLEOTIDE SEQUENCE [LARGE SCALE GENOMIC DNA]</scope>
    <source>
        <strain evidence="24 25">NBRC10032</strain>
    </source>
</reference>
<organism evidence="24 25">
    <name type="scientific">Rhodotorula toruloides</name>
    <name type="common">Yeast</name>
    <name type="synonym">Rhodosporidium toruloides</name>
    <dbReference type="NCBI Taxonomy" id="5286"/>
    <lineage>
        <taxon>Eukaryota</taxon>
        <taxon>Fungi</taxon>
        <taxon>Dikarya</taxon>
        <taxon>Basidiomycota</taxon>
        <taxon>Pucciniomycotina</taxon>
        <taxon>Microbotryomycetes</taxon>
        <taxon>Sporidiobolales</taxon>
        <taxon>Sporidiobolaceae</taxon>
        <taxon>Rhodotorula</taxon>
    </lineage>
</organism>
<feature type="domain" description="JmjC" evidence="23">
    <location>
        <begin position="810"/>
        <end position="969"/>
    </location>
</feature>
<name>A0A511KFD9_RHOTO</name>
<evidence type="ECO:0000313" key="25">
    <source>
        <dbReference type="Proteomes" id="UP000321518"/>
    </source>
</evidence>
<feature type="region of interest" description="Disordered" evidence="20">
    <location>
        <begin position="1326"/>
        <end position="1409"/>
    </location>
</feature>
<evidence type="ECO:0000256" key="3">
    <source>
        <dbReference type="ARBA" id="ARBA00004123"/>
    </source>
</evidence>
<dbReference type="PROSITE" id="PS51184">
    <property type="entry name" value="JMJC"/>
    <property type="match status" value="1"/>
</dbReference>
<keyword evidence="15" id="KW-0804">Transcription</keyword>
<dbReference type="InterPro" id="IPR019787">
    <property type="entry name" value="Znf_PHD-finger"/>
</dbReference>
<dbReference type="InterPro" id="IPR019786">
    <property type="entry name" value="Zinc_finger_PHD-type_CS"/>
</dbReference>
<dbReference type="InterPro" id="IPR013083">
    <property type="entry name" value="Znf_RING/FYVE/PHD"/>
</dbReference>
<keyword evidence="12" id="KW-0560">Oxidoreductase</keyword>
<keyword evidence="11" id="KW-0223">Dioxygenase</keyword>
<dbReference type="GO" id="GO:0140680">
    <property type="term" value="F:histone H3K36me/H3K36me2 demethylase activity"/>
    <property type="evidence" value="ECO:0007669"/>
    <property type="project" value="UniProtKB-EC"/>
</dbReference>
<feature type="transmembrane region" description="Helical" evidence="21">
    <location>
        <begin position="12"/>
        <end position="36"/>
    </location>
</feature>
<evidence type="ECO:0000256" key="19">
    <source>
        <dbReference type="PROSITE-ProRule" id="PRU00146"/>
    </source>
</evidence>
<evidence type="ECO:0000256" key="4">
    <source>
        <dbReference type="ARBA" id="ARBA00008037"/>
    </source>
</evidence>
<evidence type="ECO:0000313" key="24">
    <source>
        <dbReference type="EMBL" id="GEM08124.1"/>
    </source>
</evidence>
<evidence type="ECO:0000256" key="11">
    <source>
        <dbReference type="ARBA" id="ARBA00022964"/>
    </source>
</evidence>
<dbReference type="InterPro" id="IPR041070">
    <property type="entry name" value="JHD"/>
</dbReference>
<feature type="region of interest" description="Disordered" evidence="20">
    <location>
        <begin position="380"/>
        <end position="490"/>
    </location>
</feature>
<dbReference type="Proteomes" id="UP000321518">
    <property type="component" value="Unassembled WGS sequence"/>
</dbReference>
<keyword evidence="8 19" id="KW-0863">Zinc-finger</keyword>
<dbReference type="InterPro" id="IPR050690">
    <property type="entry name" value="JHDM1_Histone_Demethylase"/>
</dbReference>
<feature type="compositionally biased region" description="Low complexity" evidence="20">
    <location>
        <begin position="572"/>
        <end position="583"/>
    </location>
</feature>
<evidence type="ECO:0000256" key="6">
    <source>
        <dbReference type="ARBA" id="ARBA00015153"/>
    </source>
</evidence>
<dbReference type="OrthoDB" id="5876800at2759"/>